<reference evidence="3" key="1">
    <citation type="submission" date="2014-09" db="EMBL/GenBank/DDBJ databases">
        <authorList>
            <person name="Illeghems K.G."/>
        </authorList>
    </citation>
    <scope>NUCLEOTIDE SEQUENCE [LARGE SCALE GENOMIC DNA]</scope>
    <source>
        <strain evidence="3">LMG 23848T</strain>
    </source>
</reference>
<organism evidence="2 3">
    <name type="scientific">Acetobacter ghanensis</name>
    <dbReference type="NCBI Taxonomy" id="431306"/>
    <lineage>
        <taxon>Bacteria</taxon>
        <taxon>Pseudomonadati</taxon>
        <taxon>Pseudomonadota</taxon>
        <taxon>Alphaproteobacteria</taxon>
        <taxon>Acetobacterales</taxon>
        <taxon>Acetobacteraceae</taxon>
        <taxon>Acetobacter</taxon>
    </lineage>
</organism>
<dbReference type="EMBL" id="LN609302">
    <property type="protein sequence ID" value="CEF55310.1"/>
    <property type="molecule type" value="Genomic_DNA"/>
</dbReference>
<accession>A0A0U5F2W7</accession>
<evidence type="ECO:0000256" key="1">
    <source>
        <dbReference type="SAM" id="Phobius"/>
    </source>
</evidence>
<protein>
    <submittedName>
        <fullName evidence="2">Uncharacterized protein</fullName>
    </submittedName>
</protein>
<keyword evidence="1" id="KW-0472">Membrane</keyword>
<evidence type="ECO:0000313" key="2">
    <source>
        <dbReference type="EMBL" id="CEF55310.1"/>
    </source>
</evidence>
<evidence type="ECO:0000313" key="3">
    <source>
        <dbReference type="Proteomes" id="UP000068250"/>
    </source>
</evidence>
<keyword evidence="1" id="KW-1133">Transmembrane helix</keyword>
<feature type="transmembrane region" description="Helical" evidence="1">
    <location>
        <begin position="177"/>
        <end position="195"/>
    </location>
</feature>
<feature type="transmembrane region" description="Helical" evidence="1">
    <location>
        <begin position="145"/>
        <end position="165"/>
    </location>
</feature>
<dbReference type="Proteomes" id="UP000068250">
    <property type="component" value="Chromosome I"/>
</dbReference>
<proteinExistence type="predicted"/>
<feature type="transmembrane region" description="Helical" evidence="1">
    <location>
        <begin position="88"/>
        <end position="107"/>
    </location>
</feature>
<dbReference type="AlphaFoldDB" id="A0A0U5F2W7"/>
<dbReference type="STRING" id="431306.AGA_1348"/>
<keyword evidence="1" id="KW-0812">Transmembrane</keyword>
<dbReference type="PATRIC" id="fig|431306.5.peg.1374"/>
<name>A0A0U5F2W7_9PROT</name>
<feature type="transmembrane region" description="Helical" evidence="1">
    <location>
        <begin position="113"/>
        <end position="133"/>
    </location>
</feature>
<sequence length="223" mass="24929">MLWTNTRQKACCLQPIPPRAPERARGCTCVMHGKFVHHHAQSVIDTAMTLGERITRMDSWLLDEVCQPIADRLPERFSAFDAGMSCQLGSLLLSAVSIIAVFVLTGMNDFGNMIFNVLIWCLCVSFFIGLGRLRVLVKPGKPNPLRHMLISVRIVSIPFALYVVYQAFTSPTSFGTAVWFNAFSNIVFVVGLYLISCQPRPPRVRTREDVWGHNFAPRPGGGF</sequence>
<gene>
    <name evidence="2" type="ORF">AGA_1348</name>
</gene>